<evidence type="ECO:0000256" key="3">
    <source>
        <dbReference type="SAM" id="Phobius"/>
    </source>
</evidence>
<accession>A0A9D2MV61</accession>
<dbReference type="Proteomes" id="UP000826793">
    <property type="component" value="Unassembled WGS sequence"/>
</dbReference>
<dbReference type="GO" id="GO:0016020">
    <property type="term" value="C:membrane"/>
    <property type="evidence" value="ECO:0007669"/>
    <property type="project" value="InterPro"/>
</dbReference>
<dbReference type="AlphaFoldDB" id="A0A9D2MV61"/>
<dbReference type="EMBL" id="DWXG01000033">
    <property type="protein sequence ID" value="HJB97671.1"/>
    <property type="molecule type" value="Genomic_DNA"/>
</dbReference>
<evidence type="ECO:0000313" key="4">
    <source>
        <dbReference type="EMBL" id="HJB97671.1"/>
    </source>
</evidence>
<gene>
    <name evidence="4" type="ORF">H9710_03735</name>
</gene>
<keyword evidence="3" id="KW-0472">Membrane</keyword>
<name>A0A9D2MV61_9FIRM</name>
<dbReference type="Pfam" id="PF07155">
    <property type="entry name" value="ECF-ribofla_trS"/>
    <property type="match status" value="1"/>
</dbReference>
<protein>
    <submittedName>
        <fullName evidence="4">ECF transporter S component</fullName>
    </submittedName>
</protein>
<feature type="transmembrane region" description="Helical" evidence="3">
    <location>
        <begin position="46"/>
        <end position="71"/>
    </location>
</feature>
<sequence>MGNNNNKTVYRVTLTAVFAALVFVASVISVPVPAAFGMTRIHLGNIFCLLSGFILGPVGGGLAAGIGSGLYDVIIYGDMLSAPFTLVFKGMMAVVCGMIAYLGDNRGENHKLNVVAGISGSVTYIILYLGKSFVEGLLLGSAMGTVLTALVTKAITSGINGVIAVVVSVPLCAAVRLALKKSHLLEKLG</sequence>
<dbReference type="PANTHER" id="PTHR37815">
    <property type="entry name" value="UPF0397 PROTEIN BC_2624-RELATED"/>
    <property type="match status" value="1"/>
</dbReference>
<reference evidence="4" key="1">
    <citation type="journal article" date="2021" name="PeerJ">
        <title>Extensive microbial diversity within the chicken gut microbiome revealed by metagenomics and culture.</title>
        <authorList>
            <person name="Gilroy R."/>
            <person name="Ravi A."/>
            <person name="Getino M."/>
            <person name="Pursley I."/>
            <person name="Horton D.L."/>
            <person name="Alikhan N.F."/>
            <person name="Baker D."/>
            <person name="Gharbi K."/>
            <person name="Hall N."/>
            <person name="Watson M."/>
            <person name="Adriaenssens E.M."/>
            <person name="Foster-Nyarko E."/>
            <person name="Jarju S."/>
            <person name="Secka A."/>
            <person name="Antonio M."/>
            <person name="Oren A."/>
            <person name="Chaudhuri R.R."/>
            <person name="La Ragione R."/>
            <person name="Hildebrand F."/>
            <person name="Pallen M.J."/>
        </authorList>
    </citation>
    <scope>NUCLEOTIDE SEQUENCE</scope>
    <source>
        <strain evidence="4">CHK185-1770</strain>
    </source>
</reference>
<reference evidence="4" key="2">
    <citation type="submission" date="2021-04" db="EMBL/GenBank/DDBJ databases">
        <authorList>
            <person name="Gilroy R."/>
        </authorList>
    </citation>
    <scope>NUCLEOTIDE SEQUENCE</scope>
    <source>
        <strain evidence="4">CHK185-1770</strain>
    </source>
</reference>
<comment type="caution">
    <text evidence="4">The sequence shown here is derived from an EMBL/GenBank/DDBJ whole genome shotgun (WGS) entry which is preliminary data.</text>
</comment>
<organism evidence="4 5">
    <name type="scientific">Candidatus Acutalibacter pullicola</name>
    <dbReference type="NCBI Taxonomy" id="2838417"/>
    <lineage>
        <taxon>Bacteria</taxon>
        <taxon>Bacillati</taxon>
        <taxon>Bacillota</taxon>
        <taxon>Clostridia</taxon>
        <taxon>Eubacteriales</taxon>
        <taxon>Acutalibacteraceae</taxon>
        <taxon>Acutalibacter</taxon>
    </lineage>
</organism>
<evidence type="ECO:0000256" key="2">
    <source>
        <dbReference type="ARBA" id="ARBA00022989"/>
    </source>
</evidence>
<evidence type="ECO:0000313" key="5">
    <source>
        <dbReference type="Proteomes" id="UP000826793"/>
    </source>
</evidence>
<keyword evidence="1 3" id="KW-0812">Transmembrane</keyword>
<keyword evidence="2 3" id="KW-1133">Transmembrane helix</keyword>
<feature type="transmembrane region" description="Helical" evidence="3">
    <location>
        <begin position="83"/>
        <end position="102"/>
    </location>
</feature>
<evidence type="ECO:0000256" key="1">
    <source>
        <dbReference type="ARBA" id="ARBA00022692"/>
    </source>
</evidence>
<feature type="transmembrane region" description="Helical" evidence="3">
    <location>
        <begin position="154"/>
        <end position="179"/>
    </location>
</feature>
<dbReference type="Gene3D" id="1.10.1760.20">
    <property type="match status" value="1"/>
</dbReference>
<proteinExistence type="predicted"/>
<dbReference type="InterPro" id="IPR009825">
    <property type="entry name" value="ECF_substrate-spec-like"/>
</dbReference>
<dbReference type="PANTHER" id="PTHR37815:SF3">
    <property type="entry name" value="UPF0397 PROTEIN SPR0429"/>
    <property type="match status" value="1"/>
</dbReference>
<feature type="transmembrane region" description="Helical" evidence="3">
    <location>
        <begin position="12"/>
        <end position="34"/>
    </location>
</feature>
<feature type="transmembrane region" description="Helical" evidence="3">
    <location>
        <begin position="114"/>
        <end position="134"/>
    </location>
</feature>